<evidence type="ECO:0000313" key="2">
    <source>
        <dbReference type="EMBL" id="VYS82528.1"/>
    </source>
</evidence>
<dbReference type="Pfam" id="PF14058">
    <property type="entry name" value="PcfK"/>
    <property type="match status" value="1"/>
</dbReference>
<dbReference type="AlphaFoldDB" id="A0A6N2RPY6"/>
<feature type="compositionally biased region" description="Basic and acidic residues" evidence="1">
    <location>
        <begin position="85"/>
        <end position="118"/>
    </location>
</feature>
<organism evidence="2">
    <name type="scientific">Enterocloster bolteae</name>
    <dbReference type="NCBI Taxonomy" id="208479"/>
    <lineage>
        <taxon>Bacteria</taxon>
        <taxon>Bacillati</taxon>
        <taxon>Bacillota</taxon>
        <taxon>Clostridia</taxon>
        <taxon>Lachnospirales</taxon>
        <taxon>Lachnospiraceae</taxon>
        <taxon>Enterocloster</taxon>
    </lineage>
</organism>
<gene>
    <name evidence="2" type="ORF">CBLFYP116_00256</name>
</gene>
<proteinExistence type="predicted"/>
<feature type="compositionally biased region" description="Basic and acidic residues" evidence="1">
    <location>
        <begin position="250"/>
        <end position="263"/>
    </location>
</feature>
<sequence>MGAFSDMDMGFTDGTGSPFEDEGAFGQTPEFEQTESLPVSGGQMAQEMELPVPQAGSQRITDDTDSEKEEAKKDCSGEMVASTKISDKPELDTDNKKAQADAEEEKRRNEHEAAEAQRKAEWDAVQEAKKAAELEQLDHLKAMSDDEIMEASVKRVSSDTERLTRRNMKECVSEYIQTLCFSDPAFARLTMQPHKTMIHCFYYINRKAMEFVQQEMKDNGIKPEGPYGAYGSDIPDDMCYQWAEEYFRDPNAEEDKEKEEKFVPKPYIGKTSMTKAKSKKAAEKKVPEKKEPEKKPEPEVKKDVPEGQMSLLDLAMPKSA</sequence>
<dbReference type="InterPro" id="IPR025624">
    <property type="entry name" value="PcfK"/>
</dbReference>
<evidence type="ECO:0000256" key="1">
    <source>
        <dbReference type="SAM" id="MobiDB-lite"/>
    </source>
</evidence>
<feature type="compositionally biased region" description="Basic and acidic residues" evidence="1">
    <location>
        <begin position="280"/>
        <end position="305"/>
    </location>
</feature>
<feature type="region of interest" description="Disordered" evidence="1">
    <location>
        <begin position="1"/>
        <end position="118"/>
    </location>
</feature>
<name>A0A6N2RPY6_9FIRM</name>
<evidence type="ECO:0008006" key="3">
    <source>
        <dbReference type="Google" id="ProtNLM"/>
    </source>
</evidence>
<feature type="region of interest" description="Disordered" evidence="1">
    <location>
        <begin position="250"/>
        <end position="320"/>
    </location>
</feature>
<accession>A0A6N2RPY6</accession>
<reference evidence="2" key="1">
    <citation type="submission" date="2019-11" db="EMBL/GenBank/DDBJ databases">
        <authorList>
            <person name="Feng L."/>
        </authorList>
    </citation>
    <scope>NUCLEOTIDE SEQUENCE</scope>
    <source>
        <strain evidence="2">CbolteaeLFYP116</strain>
    </source>
</reference>
<protein>
    <recommendedName>
        <fullName evidence="3">PcfK-like protein</fullName>
    </recommendedName>
</protein>
<dbReference type="EMBL" id="CACRTF010000001">
    <property type="protein sequence ID" value="VYS82528.1"/>
    <property type="molecule type" value="Genomic_DNA"/>
</dbReference>
<dbReference type="RefSeq" id="WP_009298701.1">
    <property type="nucleotide sequence ID" value="NZ_CACRTF010000001.1"/>
</dbReference>